<protein>
    <submittedName>
        <fullName evidence="2">Uncharacterized protein</fullName>
    </submittedName>
</protein>
<dbReference type="Proteomes" id="UP000193240">
    <property type="component" value="Unassembled WGS sequence"/>
</dbReference>
<sequence length="104" mass="11886">MGLSFFVGGEVLYALVRRQHNWYDVHRVCWAEIVFNLDDDLTKCLPNDHRFFLLKKICKGKLANKQAKKSQPPVAAGSLKRDNEGTVIQPPQPTFLQPQPQLQP</sequence>
<dbReference type="AlphaFoldDB" id="A0A1Y2LUM4"/>
<keyword evidence="3" id="KW-1185">Reference proteome</keyword>
<gene>
    <name evidence="2" type="ORF">B5807_08829</name>
</gene>
<evidence type="ECO:0000313" key="3">
    <source>
        <dbReference type="Proteomes" id="UP000193240"/>
    </source>
</evidence>
<reference evidence="2 3" key="1">
    <citation type="journal article" date="2017" name="Genome Announc.">
        <title>Genome sequence of the saprophytic ascomycete Epicoccum nigrum ICMP 19927 strain isolated from New Zealand.</title>
        <authorList>
            <person name="Fokin M."/>
            <person name="Fleetwood D."/>
            <person name="Weir B.S."/>
            <person name="Villas-Boas S.G."/>
        </authorList>
    </citation>
    <scope>NUCLEOTIDE SEQUENCE [LARGE SCALE GENOMIC DNA]</scope>
    <source>
        <strain evidence="2 3">ICMP 19927</strain>
    </source>
</reference>
<accession>A0A1Y2LUM4</accession>
<dbReference type="InParanoid" id="A0A1Y2LUM4"/>
<dbReference type="EMBL" id="KZ107850">
    <property type="protein sequence ID" value="OSS46738.1"/>
    <property type="molecule type" value="Genomic_DNA"/>
</dbReference>
<proteinExistence type="predicted"/>
<evidence type="ECO:0000256" key="1">
    <source>
        <dbReference type="SAM" id="MobiDB-lite"/>
    </source>
</evidence>
<organism evidence="2 3">
    <name type="scientific">Epicoccum nigrum</name>
    <name type="common">Soil fungus</name>
    <name type="synonym">Epicoccum purpurascens</name>
    <dbReference type="NCBI Taxonomy" id="105696"/>
    <lineage>
        <taxon>Eukaryota</taxon>
        <taxon>Fungi</taxon>
        <taxon>Dikarya</taxon>
        <taxon>Ascomycota</taxon>
        <taxon>Pezizomycotina</taxon>
        <taxon>Dothideomycetes</taxon>
        <taxon>Pleosporomycetidae</taxon>
        <taxon>Pleosporales</taxon>
        <taxon>Pleosporineae</taxon>
        <taxon>Didymellaceae</taxon>
        <taxon>Epicoccum</taxon>
    </lineage>
</organism>
<feature type="compositionally biased region" description="Low complexity" evidence="1">
    <location>
        <begin position="94"/>
        <end position="104"/>
    </location>
</feature>
<evidence type="ECO:0000313" key="2">
    <source>
        <dbReference type="EMBL" id="OSS46738.1"/>
    </source>
</evidence>
<feature type="region of interest" description="Disordered" evidence="1">
    <location>
        <begin position="64"/>
        <end position="104"/>
    </location>
</feature>
<name>A0A1Y2LUM4_EPING</name>